<evidence type="ECO:0000313" key="2">
    <source>
        <dbReference type="EMBL" id="KZT55172.1"/>
    </source>
</evidence>
<sequence length="151" mass="16446">MTGTRRRASSSPTRSPVAGTQEAARPSRPPLGAGRPSGRCRCQVQVGRLAEEGLSLPLGRWAAPPRPAQARRPAARRARRGWTAAVPSCARVEGRRTPMLRVCGGRRSVGWAADGRGGRGIRGSRRVFRRLDLGRWSVRVKWGLGQGAHRR</sequence>
<protein>
    <submittedName>
        <fullName evidence="2">Uncharacterized protein</fullName>
    </submittedName>
</protein>
<evidence type="ECO:0000313" key="3">
    <source>
        <dbReference type="Proteomes" id="UP000076842"/>
    </source>
</evidence>
<dbReference type="AlphaFoldDB" id="A0A165EMQ9"/>
<proteinExistence type="predicted"/>
<accession>A0A165EMQ9</accession>
<organism evidence="2 3">
    <name type="scientific">Calocera cornea HHB12733</name>
    <dbReference type="NCBI Taxonomy" id="1353952"/>
    <lineage>
        <taxon>Eukaryota</taxon>
        <taxon>Fungi</taxon>
        <taxon>Dikarya</taxon>
        <taxon>Basidiomycota</taxon>
        <taxon>Agaricomycotina</taxon>
        <taxon>Dacrymycetes</taxon>
        <taxon>Dacrymycetales</taxon>
        <taxon>Dacrymycetaceae</taxon>
        <taxon>Calocera</taxon>
    </lineage>
</organism>
<dbReference type="EMBL" id="KV424000">
    <property type="protein sequence ID" value="KZT55172.1"/>
    <property type="molecule type" value="Genomic_DNA"/>
</dbReference>
<reference evidence="2 3" key="1">
    <citation type="journal article" date="2016" name="Mol. Biol. Evol.">
        <title>Comparative Genomics of Early-Diverging Mushroom-Forming Fungi Provides Insights into the Origins of Lignocellulose Decay Capabilities.</title>
        <authorList>
            <person name="Nagy L.G."/>
            <person name="Riley R."/>
            <person name="Tritt A."/>
            <person name="Adam C."/>
            <person name="Daum C."/>
            <person name="Floudas D."/>
            <person name="Sun H."/>
            <person name="Yadav J.S."/>
            <person name="Pangilinan J."/>
            <person name="Larsson K.H."/>
            <person name="Matsuura K."/>
            <person name="Barry K."/>
            <person name="Labutti K."/>
            <person name="Kuo R."/>
            <person name="Ohm R.A."/>
            <person name="Bhattacharya S.S."/>
            <person name="Shirouzu T."/>
            <person name="Yoshinaga Y."/>
            <person name="Martin F.M."/>
            <person name="Grigoriev I.V."/>
            <person name="Hibbett D.S."/>
        </authorList>
    </citation>
    <scope>NUCLEOTIDE SEQUENCE [LARGE SCALE GENOMIC DNA]</scope>
    <source>
        <strain evidence="2 3">HHB12733</strain>
    </source>
</reference>
<evidence type="ECO:0000256" key="1">
    <source>
        <dbReference type="SAM" id="MobiDB-lite"/>
    </source>
</evidence>
<feature type="region of interest" description="Disordered" evidence="1">
    <location>
        <begin position="1"/>
        <end position="39"/>
    </location>
</feature>
<dbReference type="InParanoid" id="A0A165EMQ9"/>
<dbReference type="Proteomes" id="UP000076842">
    <property type="component" value="Unassembled WGS sequence"/>
</dbReference>
<name>A0A165EMQ9_9BASI</name>
<keyword evidence="3" id="KW-1185">Reference proteome</keyword>
<feature type="region of interest" description="Disordered" evidence="1">
    <location>
        <begin position="58"/>
        <end position="81"/>
    </location>
</feature>
<gene>
    <name evidence="2" type="ORF">CALCODRAFT_360626</name>
</gene>